<name>A0ABV0KUL6_9CYAN</name>
<protein>
    <recommendedName>
        <fullName evidence="3">DUF1830 domain-containing protein</fullName>
    </recommendedName>
</protein>
<evidence type="ECO:0000313" key="2">
    <source>
        <dbReference type="Proteomes" id="UP001476950"/>
    </source>
</evidence>
<reference evidence="1 2" key="1">
    <citation type="submission" date="2022-04" db="EMBL/GenBank/DDBJ databases">
        <title>Positive selection, recombination, and allopatry shape intraspecific diversity of widespread and dominant cyanobacteria.</title>
        <authorList>
            <person name="Wei J."/>
            <person name="Shu W."/>
            <person name="Hu C."/>
        </authorList>
    </citation>
    <scope>NUCLEOTIDE SEQUENCE [LARGE SCALE GENOMIC DNA]</scope>
    <source>
        <strain evidence="1 2">AS-A4</strain>
    </source>
</reference>
<evidence type="ECO:0008006" key="3">
    <source>
        <dbReference type="Google" id="ProtNLM"/>
    </source>
</evidence>
<dbReference type="Proteomes" id="UP001476950">
    <property type="component" value="Unassembled WGS sequence"/>
</dbReference>
<evidence type="ECO:0000313" key="1">
    <source>
        <dbReference type="EMBL" id="MEP1062773.1"/>
    </source>
</evidence>
<sequence length="103" mass="11790">MNLLTETALVEWVPLQNEQTTIFSVYRSGLAIELQRGCENRENLRLIATHKEYDEAYEFCELLADAFQLPIRDLTSDCSEQQSVKAAITPVPVTEAFHEVNSW</sequence>
<keyword evidence="2" id="KW-1185">Reference proteome</keyword>
<accession>A0ABV0KUL6</accession>
<organism evidence="1 2">
    <name type="scientific">Stenomitos frigidus AS-A4</name>
    <dbReference type="NCBI Taxonomy" id="2933935"/>
    <lineage>
        <taxon>Bacteria</taxon>
        <taxon>Bacillati</taxon>
        <taxon>Cyanobacteriota</taxon>
        <taxon>Cyanophyceae</taxon>
        <taxon>Leptolyngbyales</taxon>
        <taxon>Leptolyngbyaceae</taxon>
        <taxon>Stenomitos</taxon>
    </lineage>
</organism>
<gene>
    <name evidence="1" type="ORF">NDI38_30825</name>
</gene>
<dbReference type="EMBL" id="JAMPLM010000089">
    <property type="protein sequence ID" value="MEP1062773.1"/>
    <property type="molecule type" value="Genomic_DNA"/>
</dbReference>
<proteinExistence type="predicted"/>
<dbReference type="RefSeq" id="WP_190455717.1">
    <property type="nucleotide sequence ID" value="NZ_JAMPLM010000089.1"/>
</dbReference>
<comment type="caution">
    <text evidence="1">The sequence shown here is derived from an EMBL/GenBank/DDBJ whole genome shotgun (WGS) entry which is preliminary data.</text>
</comment>